<evidence type="ECO:0000256" key="1">
    <source>
        <dbReference type="SAM" id="MobiDB-lite"/>
    </source>
</evidence>
<accession>A0A2W1D5Q7</accession>
<reference evidence="4" key="4">
    <citation type="journal article" date="2022" name="Microb. Genom.">
        <title>A global pangenome for the wheat fungal pathogen Pyrenophora tritici-repentis and prediction of effector protein structural homology.</title>
        <authorList>
            <person name="Moolhuijzen P.M."/>
            <person name="See P.T."/>
            <person name="Shi G."/>
            <person name="Powell H.R."/>
            <person name="Cockram J."/>
            <person name="Jorgensen L.N."/>
            <person name="Benslimane H."/>
            <person name="Strelkov S.E."/>
            <person name="Turner J."/>
            <person name="Liu Z."/>
            <person name="Moffat C.S."/>
        </authorList>
    </citation>
    <scope>NUCLEOTIDE SEQUENCE [LARGE SCALE GENOMIC DNA]</scope>
</reference>
<comment type="caution">
    <text evidence="3">The sequence shown here is derived from an EMBL/GenBank/DDBJ whole genome shotgun (WGS) entry which is preliminary data.</text>
</comment>
<feature type="compositionally biased region" description="Polar residues" evidence="1">
    <location>
        <begin position="43"/>
        <end position="53"/>
    </location>
</feature>
<dbReference type="EMBL" id="NRDI02000002">
    <property type="protein sequence ID" value="KAI1519204.1"/>
    <property type="molecule type" value="Genomic_DNA"/>
</dbReference>
<reference evidence="3" key="2">
    <citation type="submission" date="2021-05" db="EMBL/GenBank/DDBJ databases">
        <authorList>
            <person name="Moolhuijzen P.M."/>
            <person name="Moffat C.S."/>
        </authorList>
    </citation>
    <scope>NUCLEOTIDE SEQUENCE</scope>
    <source>
        <strain evidence="3">86-124</strain>
    </source>
</reference>
<proteinExistence type="predicted"/>
<evidence type="ECO:0000313" key="4">
    <source>
        <dbReference type="Proteomes" id="UP000249757"/>
    </source>
</evidence>
<sequence length="112" mass="12565">MAHLVDCSTLHEVEQERRSLSRLTQEAREIRVTEWSEPEPETQAPTQSQCSVQDESAVVEDELAVVGEGVRMAFWHGNGRKMKAYTQADEDSEKKGALKRLCRYLGCGVKAA</sequence>
<organism evidence="3 4">
    <name type="scientific">Pyrenophora tritici-repentis</name>
    <dbReference type="NCBI Taxonomy" id="45151"/>
    <lineage>
        <taxon>Eukaryota</taxon>
        <taxon>Fungi</taxon>
        <taxon>Dikarya</taxon>
        <taxon>Ascomycota</taxon>
        <taxon>Pezizomycotina</taxon>
        <taxon>Dothideomycetes</taxon>
        <taxon>Pleosporomycetidae</taxon>
        <taxon>Pleosporales</taxon>
        <taxon>Pleosporineae</taxon>
        <taxon>Pleosporaceae</taxon>
        <taxon>Pyrenophora</taxon>
    </lineage>
</organism>
<dbReference type="AlphaFoldDB" id="A0A2W1D5Q7"/>
<dbReference type="EMBL" id="NQIK02000009">
    <property type="protein sequence ID" value="KAF7566244.1"/>
    <property type="molecule type" value="Genomic_DNA"/>
</dbReference>
<dbReference type="Proteomes" id="UP000249757">
    <property type="component" value="Unassembled WGS sequence"/>
</dbReference>
<evidence type="ECO:0000313" key="2">
    <source>
        <dbReference type="EMBL" id="KAF7566244.1"/>
    </source>
</evidence>
<keyword evidence="4" id="KW-1185">Reference proteome</keyword>
<protein>
    <submittedName>
        <fullName evidence="3">Uncharacterized protein</fullName>
    </submittedName>
</protein>
<reference evidence="2" key="1">
    <citation type="journal article" date="2018" name="BMC Genomics">
        <title>Comparative genomics of the wheat fungal pathogen Pyrenophora tritici-repentis reveals chromosomal variations and genome plasticity.</title>
        <authorList>
            <person name="Moolhuijzen P."/>
            <person name="See P.T."/>
            <person name="Hane J.K."/>
            <person name="Shi G."/>
            <person name="Liu Z."/>
            <person name="Oliver R.P."/>
            <person name="Moffat C.S."/>
        </authorList>
    </citation>
    <scope>NUCLEOTIDE SEQUENCE [LARGE SCALE GENOMIC DNA]</scope>
    <source>
        <strain evidence="2">M4</strain>
    </source>
</reference>
<evidence type="ECO:0000313" key="3">
    <source>
        <dbReference type="EMBL" id="KAI1519204.1"/>
    </source>
</evidence>
<gene>
    <name evidence="3" type="ORF">Ptr86124_002332</name>
    <name evidence="2" type="ORF">PtrM4_145640</name>
</gene>
<feature type="region of interest" description="Disordered" evidence="1">
    <location>
        <begin position="31"/>
        <end position="53"/>
    </location>
</feature>
<reference evidence="3" key="3">
    <citation type="journal article" date="2022" name="bioRxiv">
        <title>A global pangenome for the wheat fungal pathogen Pyrenophora tritici-repentis and prediction of effector protein structural homology.</title>
        <authorList>
            <person name="Moolhuijzen P."/>
            <person name="See P.T."/>
            <person name="Shi G."/>
            <person name="Powell H.R."/>
            <person name="Cockram J."/>
            <person name="Jorgensen L.N."/>
            <person name="Benslimane H."/>
            <person name="Strelkov S.E."/>
            <person name="Turner J."/>
            <person name="Liu Z."/>
            <person name="Moffat C.S."/>
        </authorList>
    </citation>
    <scope>NUCLEOTIDE SEQUENCE</scope>
    <source>
        <strain evidence="3">86-124</strain>
    </source>
</reference>
<dbReference type="Proteomes" id="UP000245464">
    <property type="component" value="Chromosome 9"/>
</dbReference>
<name>A0A2W1D5Q7_9PLEO</name>